<evidence type="ECO:0008006" key="2">
    <source>
        <dbReference type="Google" id="ProtNLM"/>
    </source>
</evidence>
<name>A0A6C0IIL3_9ZZZZ</name>
<dbReference type="EMBL" id="MN740199">
    <property type="protein sequence ID" value="QHT92984.1"/>
    <property type="molecule type" value="Genomic_DNA"/>
</dbReference>
<proteinExistence type="predicted"/>
<reference evidence="1" key="1">
    <citation type="journal article" date="2020" name="Nature">
        <title>Giant virus diversity and host interactions through global metagenomics.</title>
        <authorList>
            <person name="Schulz F."/>
            <person name="Roux S."/>
            <person name="Paez-Espino D."/>
            <person name="Jungbluth S."/>
            <person name="Walsh D.A."/>
            <person name="Denef V.J."/>
            <person name="McMahon K.D."/>
            <person name="Konstantinidis K.T."/>
            <person name="Eloe-Fadrosh E.A."/>
            <person name="Kyrpides N.C."/>
            <person name="Woyke T."/>
        </authorList>
    </citation>
    <scope>NUCLEOTIDE SEQUENCE</scope>
    <source>
        <strain evidence="1">GVMAG-M-3300023210-19</strain>
    </source>
</reference>
<accession>A0A6C0IIL3</accession>
<dbReference type="AlphaFoldDB" id="A0A6C0IIL3"/>
<protein>
    <recommendedName>
        <fullName evidence="2">Rhodanese domain-containing protein</fullName>
    </recommendedName>
</protein>
<organism evidence="1">
    <name type="scientific">viral metagenome</name>
    <dbReference type="NCBI Taxonomy" id="1070528"/>
    <lineage>
        <taxon>unclassified sequences</taxon>
        <taxon>metagenomes</taxon>
        <taxon>organismal metagenomes</taxon>
    </lineage>
</organism>
<evidence type="ECO:0000313" key="1">
    <source>
        <dbReference type="EMBL" id="QHT92984.1"/>
    </source>
</evidence>
<sequence length="137" mass="16313">MLSQIFKKEIQTVSFEDIQYAIQHPDDFLVINTLKEGDQEYLITTTMYYKQEEEKINALMNQYDFSGKKIIIYGENTHDRAVEKKYHQITSLGFQCVFMYQGGLFEWLCLQDIYGDEHFPTTKPLLDILKYKPKSRF</sequence>